<evidence type="ECO:0000259" key="4">
    <source>
        <dbReference type="Pfam" id="PF01593"/>
    </source>
</evidence>
<dbReference type="PANTHER" id="PTHR10668">
    <property type="entry name" value="PHYTOENE DEHYDROGENASE"/>
    <property type="match status" value="1"/>
</dbReference>
<dbReference type="AlphaFoldDB" id="A0A501PGD6"/>
<dbReference type="PANTHER" id="PTHR10668:SF105">
    <property type="entry name" value="DEHYDROGENASE-RELATED"/>
    <property type="match status" value="1"/>
</dbReference>
<gene>
    <name evidence="5" type="ORF">FIV46_12405</name>
</gene>
<dbReference type="GO" id="GO:0016491">
    <property type="term" value="F:oxidoreductase activity"/>
    <property type="evidence" value="ECO:0007669"/>
    <property type="project" value="InterPro"/>
</dbReference>
<organism evidence="5 6">
    <name type="scientific">Emcibacter nanhaiensis</name>
    <dbReference type="NCBI Taxonomy" id="1505037"/>
    <lineage>
        <taxon>Bacteria</taxon>
        <taxon>Pseudomonadati</taxon>
        <taxon>Pseudomonadota</taxon>
        <taxon>Alphaproteobacteria</taxon>
        <taxon>Emcibacterales</taxon>
        <taxon>Emcibacteraceae</taxon>
        <taxon>Emcibacter</taxon>
    </lineage>
</organism>
<comment type="subunit">
    <text evidence="2">Interacts with COX5B; this interaction may contribute to localize PYROXD2 to the inner face of the inner mitochondrial membrane.</text>
</comment>
<reference evidence="6" key="1">
    <citation type="submission" date="2019-06" db="EMBL/GenBank/DDBJ databases">
        <title>The complete genome of Emcibacter congregatus ZYLT.</title>
        <authorList>
            <person name="Zhao Z."/>
        </authorList>
    </citation>
    <scope>NUCLEOTIDE SEQUENCE [LARGE SCALE GENOMIC DNA]</scope>
    <source>
        <strain evidence="6">MCCC 1A06723</strain>
    </source>
</reference>
<feature type="domain" description="Amine oxidase" evidence="4">
    <location>
        <begin position="28"/>
        <end position="437"/>
    </location>
</feature>
<proteinExistence type="predicted"/>
<evidence type="ECO:0000313" key="5">
    <source>
        <dbReference type="EMBL" id="TPD59031.1"/>
    </source>
</evidence>
<comment type="function">
    <text evidence="1">Probable oxidoreductase that may play a role as regulator of mitochondrial function.</text>
</comment>
<evidence type="ECO:0000313" key="6">
    <source>
        <dbReference type="Proteomes" id="UP000319148"/>
    </source>
</evidence>
<dbReference type="EMBL" id="VFIY01000015">
    <property type="protein sequence ID" value="TPD59031.1"/>
    <property type="molecule type" value="Genomic_DNA"/>
</dbReference>
<accession>A0A501PGD6</accession>
<dbReference type="Proteomes" id="UP000319148">
    <property type="component" value="Unassembled WGS sequence"/>
</dbReference>
<keyword evidence="6" id="KW-1185">Reference proteome</keyword>
<evidence type="ECO:0000256" key="2">
    <source>
        <dbReference type="ARBA" id="ARBA00038825"/>
    </source>
</evidence>
<name>A0A501PGD6_9PROT</name>
<comment type="caution">
    <text evidence="5">The sequence shown here is derived from an EMBL/GenBank/DDBJ whole genome shotgun (WGS) entry which is preliminary data.</text>
</comment>
<sequence>MSPNNITAAGELVMDQDFIIVGSGINSLVAAALLSRKGHKVTVLERNDWIGGCIRTAEVTLPGFRHDVFSGFHPLFVTSPAYGELAEELHANGLDYVNTDKPTAAILPDGRNFILQMDRGKNVAAMEALGEGQGTAYTRSMGDIEQNTDLIFGLLGAELWKFSTLKLLAKAAWNRGLHGMSSFFGLSLNTCRNWLEADFTSDEIKACFAPWILHTGLDPDSPLSGLMGKLISFTLEVAGMPIVKGGSDNLVKALSAIIESNGGRLLTGQDVKRIIVENGRASGVNCADGTSYRAGKAVICNVTPTQLYGYLLDGEYVPEVTRSEAANYRYGNGDMQIHLALDKMPEWTDPALNDVAMVHLSSGVDSVSRSVNQARRGLLPDCSTVVVAQPTALDPSRAPEGKAILWLQLQELPFLIKGDAAGEIPIPADGLWDEATKDAYADRIIDRLSAHIPGLRDMILARHILSPRDLATQNINLVNGDPYSGACGIEQFMLWRPLKSTKNHETPVKDLYHIGASTHPGPGLAGTSGYLVAQNF</sequence>
<dbReference type="OrthoDB" id="9774675at2"/>
<dbReference type="InterPro" id="IPR036188">
    <property type="entry name" value="FAD/NAD-bd_sf"/>
</dbReference>
<dbReference type="SUPFAM" id="SSF51905">
    <property type="entry name" value="FAD/NAD(P)-binding domain"/>
    <property type="match status" value="1"/>
</dbReference>
<protein>
    <recommendedName>
        <fullName evidence="3">Pyridine nucleotide-disulfide oxidoreductase domain-containing protein 2</fullName>
    </recommendedName>
</protein>
<evidence type="ECO:0000256" key="1">
    <source>
        <dbReference type="ARBA" id="ARBA00037217"/>
    </source>
</evidence>
<dbReference type="InterPro" id="IPR002937">
    <property type="entry name" value="Amino_oxidase"/>
</dbReference>
<dbReference type="Pfam" id="PF01593">
    <property type="entry name" value="Amino_oxidase"/>
    <property type="match status" value="1"/>
</dbReference>
<evidence type="ECO:0000256" key="3">
    <source>
        <dbReference type="ARBA" id="ARBA00040298"/>
    </source>
</evidence>
<dbReference type="Gene3D" id="3.50.50.60">
    <property type="entry name" value="FAD/NAD(P)-binding domain"/>
    <property type="match status" value="2"/>
</dbReference>